<dbReference type="EMBL" id="CP014164">
    <property type="protein sequence ID" value="AMC01383.1"/>
    <property type="molecule type" value="Genomic_DNA"/>
</dbReference>
<dbReference type="Proteomes" id="UP000066986">
    <property type="component" value="Chromosome"/>
</dbReference>
<accession>A0AAU8U7A6</accession>
<dbReference type="GeneID" id="32030738"/>
<gene>
    <name evidence="2" type="ORF">AWM76_07375</name>
</gene>
<dbReference type="InterPro" id="IPR058592">
    <property type="entry name" value="Gtf3_C"/>
</dbReference>
<evidence type="ECO:0000313" key="3">
    <source>
        <dbReference type="Proteomes" id="UP000066986"/>
    </source>
</evidence>
<dbReference type="Gene3D" id="3.40.50.2000">
    <property type="entry name" value="Glycogen Phosphorylase B"/>
    <property type="match status" value="1"/>
</dbReference>
<reference evidence="2 3" key="1">
    <citation type="journal article" date="2016" name="Genome Announc.">
        <title>Complete Genome Sequences of Aerococcus christensenii CCUG 28831T, Aerococcus sanguinicola CCUG 43001T, Aerococcus urinae CCUG 36881T, Aerococcus urinaeequi CCUG 28094T, Aerococcus urinaehominis CCUG 42038 BT, and Aerococcus viridans CCUG 4311T.</title>
        <authorList>
            <person name="Carkaci D."/>
            <person name="Dargis R."/>
            <person name="Nielsen X.C."/>
            <person name="Skovgaard O."/>
            <person name="Fuursted K."/>
            <person name="Christensen J.J."/>
        </authorList>
    </citation>
    <scope>NUCLEOTIDE SEQUENCE [LARGE SCALE GENOMIC DNA]</scope>
    <source>
        <strain evidence="2 3">CCUG4311</strain>
    </source>
</reference>
<dbReference type="RefSeq" id="WP_003141972.1">
    <property type="nucleotide sequence ID" value="NZ_CP014164.1"/>
</dbReference>
<reference evidence="3" key="2">
    <citation type="submission" date="2016-01" db="EMBL/GenBank/DDBJ databases">
        <title>Six Aerococcus type strain genome sequencing and assembly using PacBio and Illumina Hiseq.</title>
        <authorList>
            <person name="Carkaci D."/>
            <person name="Dargis R."/>
            <person name="Nielsen X.C."/>
            <person name="Skovgaard O."/>
            <person name="Fuursted K."/>
            <person name="Christensen J.J."/>
        </authorList>
    </citation>
    <scope>NUCLEOTIDE SEQUENCE [LARGE SCALE GENOMIC DNA]</scope>
    <source>
        <strain evidence="3">CCUG4311</strain>
    </source>
</reference>
<dbReference type="Pfam" id="PF26337">
    <property type="entry name" value="Gtf3_C"/>
    <property type="match status" value="1"/>
</dbReference>
<dbReference type="KEGG" id="avs:AWM76_07375"/>
<feature type="domain" description="Glucosyltransferase 3-like C-terminal" evidence="1">
    <location>
        <begin position="12"/>
        <end position="99"/>
    </location>
</feature>
<evidence type="ECO:0000259" key="1">
    <source>
        <dbReference type="Pfam" id="PF26337"/>
    </source>
</evidence>
<protein>
    <recommendedName>
        <fullName evidence="1">Glucosyltransferase 3-like C-terminal domain-containing protein</fullName>
    </recommendedName>
</protein>
<sequence length="107" mass="12118">MGIRAQARWIPIKEYFALCNSYKLGTYLAAGIPVIIPENLSNRAIIEENDLGIVVRDLDEAKQVIADMDANRYVQSRDNAQRFSTLVQSGYYIKKLLIDTVHAIFAK</sequence>
<name>A0AAU8U7A6_9LACT</name>
<evidence type="ECO:0000313" key="2">
    <source>
        <dbReference type="EMBL" id="AMC01383.1"/>
    </source>
</evidence>
<dbReference type="AlphaFoldDB" id="A0AAU8U7A6"/>
<proteinExistence type="predicted"/>
<organism evidence="2 3">
    <name type="scientific">Aerococcus viridans</name>
    <dbReference type="NCBI Taxonomy" id="1377"/>
    <lineage>
        <taxon>Bacteria</taxon>
        <taxon>Bacillati</taxon>
        <taxon>Bacillota</taxon>
        <taxon>Bacilli</taxon>
        <taxon>Lactobacillales</taxon>
        <taxon>Aerococcaceae</taxon>
        <taxon>Aerococcus</taxon>
    </lineage>
</organism>